<dbReference type="EMBL" id="CP041054">
    <property type="protein sequence ID" value="QDE47306.1"/>
    <property type="molecule type" value="Genomic_DNA"/>
</dbReference>
<dbReference type="InterPro" id="IPR047057">
    <property type="entry name" value="MerR_fam"/>
</dbReference>
<evidence type="ECO:0000256" key="1">
    <source>
        <dbReference type="ARBA" id="ARBA00023015"/>
    </source>
</evidence>
<feature type="domain" description="HTH merR-type" evidence="4">
    <location>
        <begin position="17"/>
        <end position="86"/>
    </location>
</feature>
<dbReference type="Pfam" id="PF13411">
    <property type="entry name" value="MerR_1"/>
    <property type="match status" value="1"/>
</dbReference>
<dbReference type="PROSITE" id="PS50937">
    <property type="entry name" value="HTH_MERR_2"/>
    <property type="match status" value="1"/>
</dbReference>
<accession>A0A4Y5ZQW7</accession>
<dbReference type="PANTHER" id="PTHR30204">
    <property type="entry name" value="REDOX-CYCLING DRUG-SENSING TRANSCRIPTIONAL ACTIVATOR SOXR"/>
    <property type="match status" value="1"/>
</dbReference>
<keyword evidence="2" id="KW-0238">DNA-binding</keyword>
<sequence length="102" mass="11601">MVWLGMEVLCVRELMAYYSIGEVAERCGINPVTLRAPAAPLWIVEAAAKRRGHRQFDDEDILRIEEIKRLMKTGVSVGKVKALLENSEVMTQGTGHRFRKRC</sequence>
<dbReference type="GO" id="GO:0003700">
    <property type="term" value="F:DNA-binding transcription factor activity"/>
    <property type="evidence" value="ECO:0007669"/>
    <property type="project" value="InterPro"/>
</dbReference>
<dbReference type="PANTHER" id="PTHR30204:SF67">
    <property type="entry name" value="HTH-TYPE TRANSCRIPTIONAL REGULATOR MLRA-RELATED"/>
    <property type="match status" value="1"/>
</dbReference>
<protein>
    <submittedName>
        <fullName evidence="5">MerR family transcriptional regulator</fullName>
    </submittedName>
</protein>
<evidence type="ECO:0000259" key="4">
    <source>
        <dbReference type="PROSITE" id="PS50937"/>
    </source>
</evidence>
<evidence type="ECO:0000313" key="6">
    <source>
        <dbReference type="Proteomes" id="UP000318237"/>
    </source>
</evidence>
<dbReference type="Gene3D" id="1.10.1660.10">
    <property type="match status" value="1"/>
</dbReference>
<keyword evidence="3" id="KW-0804">Transcription</keyword>
<keyword evidence="1" id="KW-0805">Transcription regulation</keyword>
<dbReference type="SUPFAM" id="SSF46955">
    <property type="entry name" value="Putative DNA-binding domain"/>
    <property type="match status" value="1"/>
</dbReference>
<name>A0A4Y5ZQW7_9ENTR</name>
<reference evidence="5 6" key="1">
    <citation type="submission" date="2019-06" db="EMBL/GenBank/DDBJ databases">
        <title>Whole genome sequencing of XDR Enterobacter.</title>
        <authorList>
            <person name="Gnana Soundari P."/>
            <person name="Vijayakumar R."/>
            <person name="Krishnan P."/>
        </authorList>
    </citation>
    <scope>NUCLEOTIDE SEQUENCE [LARGE SCALE GENOMIC DNA]</scope>
    <source>
        <strain evidence="5 6">C126</strain>
    </source>
</reference>
<organism evidence="5 6">
    <name type="scientific">Enterobacter hormaechei</name>
    <dbReference type="NCBI Taxonomy" id="158836"/>
    <lineage>
        <taxon>Bacteria</taxon>
        <taxon>Pseudomonadati</taxon>
        <taxon>Pseudomonadota</taxon>
        <taxon>Gammaproteobacteria</taxon>
        <taxon>Enterobacterales</taxon>
        <taxon>Enterobacteriaceae</taxon>
        <taxon>Enterobacter</taxon>
        <taxon>Enterobacter cloacae complex</taxon>
    </lineage>
</organism>
<dbReference type="GO" id="GO:0003677">
    <property type="term" value="F:DNA binding"/>
    <property type="evidence" value="ECO:0007669"/>
    <property type="project" value="UniProtKB-KW"/>
</dbReference>
<gene>
    <name evidence="5" type="ORF">EIN43_06850</name>
</gene>
<dbReference type="InterPro" id="IPR000551">
    <property type="entry name" value="MerR-type_HTH_dom"/>
</dbReference>
<dbReference type="SMART" id="SM00422">
    <property type="entry name" value="HTH_MERR"/>
    <property type="match status" value="1"/>
</dbReference>
<dbReference type="InterPro" id="IPR009061">
    <property type="entry name" value="DNA-bd_dom_put_sf"/>
</dbReference>
<evidence type="ECO:0000256" key="2">
    <source>
        <dbReference type="ARBA" id="ARBA00023125"/>
    </source>
</evidence>
<evidence type="ECO:0000313" key="5">
    <source>
        <dbReference type="EMBL" id="QDE47306.1"/>
    </source>
</evidence>
<dbReference type="PRINTS" id="PR00040">
    <property type="entry name" value="HTHMERR"/>
</dbReference>
<dbReference type="Proteomes" id="UP000318237">
    <property type="component" value="Chromosome"/>
</dbReference>
<dbReference type="AlphaFoldDB" id="A0A4Y5ZQW7"/>
<proteinExistence type="predicted"/>
<evidence type="ECO:0000256" key="3">
    <source>
        <dbReference type="ARBA" id="ARBA00023163"/>
    </source>
</evidence>